<comment type="similarity">
    <text evidence="2">Belongs to the peptidase M20A family.</text>
</comment>
<dbReference type="InterPro" id="IPR036264">
    <property type="entry name" value="Bact_exopeptidase_dim_dom"/>
</dbReference>
<protein>
    <submittedName>
        <fullName evidence="10">Dipeptidase PepV</fullName>
    </submittedName>
</protein>
<dbReference type="Gene3D" id="3.40.630.10">
    <property type="entry name" value="Zn peptidases"/>
    <property type="match status" value="1"/>
</dbReference>
<dbReference type="AlphaFoldDB" id="A0A4Z0GV03"/>
<dbReference type="PROSITE" id="PS00758">
    <property type="entry name" value="ARGE_DAPE_CPG2_1"/>
    <property type="match status" value="1"/>
</dbReference>
<reference evidence="10 11" key="1">
    <citation type="journal article" date="2003" name="Int. J. Syst. Evol. Microbiol.">
        <title>Halobacillus salinus sp. nov., isolated from a salt lake on the coast of the East Sea in Korea.</title>
        <authorList>
            <person name="Yoon J.H."/>
            <person name="Kang K.H."/>
            <person name="Park Y.H."/>
        </authorList>
    </citation>
    <scope>NUCLEOTIDE SEQUENCE [LARGE SCALE GENOMIC DNA]</scope>
    <source>
        <strain evidence="10 11">HSL-3</strain>
    </source>
</reference>
<keyword evidence="3" id="KW-0645">Protease</keyword>
<comment type="caution">
    <text evidence="10">The sequence shown here is derived from an EMBL/GenBank/DDBJ whole genome shotgun (WGS) entry which is preliminary data.</text>
</comment>
<dbReference type="PANTHER" id="PTHR43808:SF31">
    <property type="entry name" value="N-ACETYL-L-CITRULLINE DEACETYLASE"/>
    <property type="match status" value="1"/>
</dbReference>
<comment type="cofactor">
    <cofactor evidence="1">
        <name>Zn(2+)</name>
        <dbReference type="ChEBI" id="CHEBI:29105"/>
    </cofactor>
</comment>
<dbReference type="InterPro" id="IPR002933">
    <property type="entry name" value="Peptidase_M20"/>
</dbReference>
<gene>
    <name evidence="10" type="primary">pepV</name>
    <name evidence="10" type="ORF">E4663_19470</name>
</gene>
<dbReference type="Proteomes" id="UP000297982">
    <property type="component" value="Unassembled WGS sequence"/>
</dbReference>
<dbReference type="InterPro" id="IPR001261">
    <property type="entry name" value="ArgE/DapE_CS"/>
</dbReference>
<evidence type="ECO:0000313" key="10">
    <source>
        <dbReference type="EMBL" id="TGB00698.1"/>
    </source>
</evidence>
<dbReference type="NCBIfam" id="TIGR01887">
    <property type="entry name" value="dipeptidaselike"/>
    <property type="match status" value="1"/>
</dbReference>
<evidence type="ECO:0000256" key="7">
    <source>
        <dbReference type="ARBA" id="ARBA00022997"/>
    </source>
</evidence>
<dbReference type="GO" id="GO:0016805">
    <property type="term" value="F:dipeptidase activity"/>
    <property type="evidence" value="ECO:0007669"/>
    <property type="project" value="UniProtKB-KW"/>
</dbReference>
<name>A0A4Z0GV03_9BACI</name>
<dbReference type="InterPro" id="IPR010964">
    <property type="entry name" value="M20A_pepV-rel"/>
</dbReference>
<dbReference type="InterPro" id="IPR050072">
    <property type="entry name" value="Peptidase_M20A"/>
</dbReference>
<dbReference type="STRING" id="192814.GCA_900166575_03598"/>
<evidence type="ECO:0000256" key="5">
    <source>
        <dbReference type="ARBA" id="ARBA00022801"/>
    </source>
</evidence>
<dbReference type="NCBIfam" id="NF005591">
    <property type="entry name" value="PRK07318.1"/>
    <property type="match status" value="1"/>
</dbReference>
<dbReference type="Gene3D" id="3.30.70.360">
    <property type="match status" value="2"/>
</dbReference>
<proteinExistence type="inferred from homology"/>
<dbReference type="SUPFAM" id="SSF53187">
    <property type="entry name" value="Zn-dependent exopeptidases"/>
    <property type="match status" value="1"/>
</dbReference>
<dbReference type="GO" id="GO:0006508">
    <property type="term" value="P:proteolysis"/>
    <property type="evidence" value="ECO:0007669"/>
    <property type="project" value="UniProtKB-KW"/>
</dbReference>
<keyword evidence="8" id="KW-0482">Metalloprotease</keyword>
<dbReference type="GO" id="GO:0008237">
    <property type="term" value="F:metallopeptidase activity"/>
    <property type="evidence" value="ECO:0007669"/>
    <property type="project" value="UniProtKB-KW"/>
</dbReference>
<evidence type="ECO:0000256" key="2">
    <source>
        <dbReference type="ARBA" id="ARBA00006247"/>
    </source>
</evidence>
<evidence type="ECO:0000259" key="9">
    <source>
        <dbReference type="Pfam" id="PF07687"/>
    </source>
</evidence>
<dbReference type="GO" id="GO:0006526">
    <property type="term" value="P:L-arginine biosynthetic process"/>
    <property type="evidence" value="ECO:0007669"/>
    <property type="project" value="TreeGrafter"/>
</dbReference>
<evidence type="ECO:0000256" key="1">
    <source>
        <dbReference type="ARBA" id="ARBA00001947"/>
    </source>
</evidence>
<keyword evidence="11" id="KW-1185">Reference proteome</keyword>
<keyword evidence="7" id="KW-0224">Dipeptidase</keyword>
<evidence type="ECO:0000256" key="4">
    <source>
        <dbReference type="ARBA" id="ARBA00022723"/>
    </source>
</evidence>
<sequence>MDIKQLSERYEQEYLDKVFRLLSIPSVYEEDDSYPYGKAVHDALEKMLEIGNQDGFSTKNVDGHAGHIEFGEGEEILGILGHLDVVPAGKGWSTPPFEPTVRDGKLYARGAQDDKGPVMAAYMAMKLLKDQGFEPNKRIRLIVGTDEERDWKGIDHYFSKEEMPELGFTPDASFPVIHAEKGLLDGYISFSLEEQGDPLVSIQNLEAGDRLNMVPDEAQTVLIASYDLHEDFEYFLQENELQGEIENIGNQYKLTVKGHSVHASKPELGTNAIRSLLKFMLTLPLADQVLETLKSVYHGFEQTDGSGLGLSLSDEVSGPLTVNLGSLHITKEYEVKLGLNLRYPVTADQDNVLRRLEEFADKVDGEFEVYDHLKSLYLEKDHPFIQTLLRVYNDITGEEETVQSMGGATYARSLSAGVAYGAMFKHSPDTAHQKDEHVLIADMVRAIEIYASAIYELTK</sequence>
<accession>A0A4Z0GV03</accession>
<dbReference type="RefSeq" id="WP_135328827.1">
    <property type="nucleotide sequence ID" value="NZ_SRJC01000012.1"/>
</dbReference>
<feature type="domain" description="Peptidase M20 dimerisation" evidence="9">
    <location>
        <begin position="251"/>
        <end position="363"/>
    </location>
</feature>
<keyword evidence="6" id="KW-0862">Zinc</keyword>
<dbReference type="GO" id="GO:0008270">
    <property type="term" value="F:zinc ion binding"/>
    <property type="evidence" value="ECO:0007669"/>
    <property type="project" value="InterPro"/>
</dbReference>
<dbReference type="PANTHER" id="PTHR43808">
    <property type="entry name" value="ACETYLORNITHINE DEACETYLASE"/>
    <property type="match status" value="1"/>
</dbReference>
<dbReference type="EMBL" id="SRJC01000012">
    <property type="protein sequence ID" value="TGB00698.1"/>
    <property type="molecule type" value="Genomic_DNA"/>
</dbReference>
<evidence type="ECO:0000256" key="8">
    <source>
        <dbReference type="ARBA" id="ARBA00023049"/>
    </source>
</evidence>
<keyword evidence="5" id="KW-0378">Hydrolase</keyword>
<dbReference type="SUPFAM" id="SSF55031">
    <property type="entry name" value="Bacterial exopeptidase dimerisation domain"/>
    <property type="match status" value="1"/>
</dbReference>
<dbReference type="InterPro" id="IPR011650">
    <property type="entry name" value="Peptidase_M20_dimer"/>
</dbReference>
<dbReference type="CDD" id="cd03888">
    <property type="entry name" value="M20_PepV"/>
    <property type="match status" value="1"/>
</dbReference>
<evidence type="ECO:0000313" key="11">
    <source>
        <dbReference type="Proteomes" id="UP000297982"/>
    </source>
</evidence>
<dbReference type="Pfam" id="PF07687">
    <property type="entry name" value="M20_dimer"/>
    <property type="match status" value="1"/>
</dbReference>
<dbReference type="GO" id="GO:0008777">
    <property type="term" value="F:acetylornithine deacetylase activity"/>
    <property type="evidence" value="ECO:0007669"/>
    <property type="project" value="TreeGrafter"/>
</dbReference>
<evidence type="ECO:0000256" key="6">
    <source>
        <dbReference type="ARBA" id="ARBA00022833"/>
    </source>
</evidence>
<evidence type="ECO:0000256" key="3">
    <source>
        <dbReference type="ARBA" id="ARBA00022670"/>
    </source>
</evidence>
<organism evidence="10 11">
    <name type="scientific">Halobacillus salinus</name>
    <dbReference type="NCBI Taxonomy" id="192814"/>
    <lineage>
        <taxon>Bacteria</taxon>
        <taxon>Bacillati</taxon>
        <taxon>Bacillota</taxon>
        <taxon>Bacilli</taxon>
        <taxon>Bacillales</taxon>
        <taxon>Bacillaceae</taxon>
        <taxon>Halobacillus</taxon>
    </lineage>
</organism>
<keyword evidence="4" id="KW-0479">Metal-binding</keyword>
<dbReference type="Pfam" id="PF01546">
    <property type="entry name" value="Peptidase_M20"/>
    <property type="match status" value="1"/>
</dbReference>